<sequence length="67" mass="7564">MRRPYRPPPFVTSCKLSFPFLSDWWSGSVSHPHGLLFSPFFRPSPVPIGPHSFGRRDAGLCSCGCWL</sequence>
<reference evidence="1 2" key="1">
    <citation type="submission" date="2019-04" db="EMBL/GenBank/DDBJ databases">
        <title>Friends and foes A comparative genomics study of 23 Aspergillus species from section Flavi.</title>
        <authorList>
            <consortium name="DOE Joint Genome Institute"/>
            <person name="Kjaerbolling I."/>
            <person name="Vesth T."/>
            <person name="Frisvad J.C."/>
            <person name="Nybo J.L."/>
            <person name="Theobald S."/>
            <person name="Kildgaard S."/>
            <person name="Isbrandt T."/>
            <person name="Kuo A."/>
            <person name="Sato A."/>
            <person name="Lyhne E.K."/>
            <person name="Kogle M.E."/>
            <person name="Wiebenga A."/>
            <person name="Kun R.S."/>
            <person name="Lubbers R.J."/>
            <person name="Makela M.R."/>
            <person name="Barry K."/>
            <person name="Chovatia M."/>
            <person name="Clum A."/>
            <person name="Daum C."/>
            <person name="Haridas S."/>
            <person name="He G."/>
            <person name="LaButti K."/>
            <person name="Lipzen A."/>
            <person name="Mondo S."/>
            <person name="Riley R."/>
            <person name="Salamov A."/>
            <person name="Simmons B.A."/>
            <person name="Magnuson J.K."/>
            <person name="Henrissat B."/>
            <person name="Mortensen U.H."/>
            <person name="Larsen T.O."/>
            <person name="Devries R.P."/>
            <person name="Grigoriev I.V."/>
            <person name="Machida M."/>
            <person name="Baker S.E."/>
            <person name="Andersen M.R."/>
        </authorList>
    </citation>
    <scope>NUCLEOTIDE SEQUENCE [LARGE SCALE GENOMIC DNA]</scope>
    <source>
        <strain evidence="1 2">CBS 151.66</strain>
    </source>
</reference>
<organism evidence="1 2">
    <name type="scientific">Aspergillus leporis</name>
    <dbReference type="NCBI Taxonomy" id="41062"/>
    <lineage>
        <taxon>Eukaryota</taxon>
        <taxon>Fungi</taxon>
        <taxon>Dikarya</taxon>
        <taxon>Ascomycota</taxon>
        <taxon>Pezizomycotina</taxon>
        <taxon>Eurotiomycetes</taxon>
        <taxon>Eurotiomycetidae</taxon>
        <taxon>Eurotiales</taxon>
        <taxon>Aspergillaceae</taxon>
        <taxon>Aspergillus</taxon>
        <taxon>Aspergillus subgen. Circumdati</taxon>
    </lineage>
</organism>
<name>A0A5N5WVL3_9EURO</name>
<gene>
    <name evidence="1" type="ORF">BDV29DRAFT_177131</name>
</gene>
<proteinExistence type="predicted"/>
<evidence type="ECO:0000313" key="1">
    <source>
        <dbReference type="EMBL" id="KAB8072573.1"/>
    </source>
</evidence>
<dbReference type="AlphaFoldDB" id="A0A5N5WVL3"/>
<dbReference type="Proteomes" id="UP000326565">
    <property type="component" value="Unassembled WGS sequence"/>
</dbReference>
<accession>A0A5N5WVL3</accession>
<protein>
    <submittedName>
        <fullName evidence="1">Uncharacterized protein</fullName>
    </submittedName>
</protein>
<keyword evidence="2" id="KW-1185">Reference proteome</keyword>
<evidence type="ECO:0000313" key="2">
    <source>
        <dbReference type="Proteomes" id="UP000326565"/>
    </source>
</evidence>
<dbReference type="EMBL" id="ML732244">
    <property type="protein sequence ID" value="KAB8072573.1"/>
    <property type="molecule type" value="Genomic_DNA"/>
</dbReference>